<dbReference type="AlphaFoldDB" id="A0AAJ2D7Y9"/>
<reference evidence="1" key="1">
    <citation type="submission" date="2023-08" db="EMBL/GenBank/DDBJ databases">
        <title>The Comparative Genomic Analysis of Yersiniaceae from Polar Regions.</title>
        <authorList>
            <person name="Goncharov A."/>
            <person name="Aslanov B."/>
            <person name="Kolodzhieva V."/>
            <person name="Azarov D."/>
            <person name="Mochov A."/>
            <person name="Lebedeva E."/>
        </authorList>
    </citation>
    <scope>NUCLEOTIDE SEQUENCE</scope>
    <source>
        <strain evidence="1">Vf</strain>
    </source>
</reference>
<protein>
    <submittedName>
        <fullName evidence="1">Uncharacterized protein</fullName>
    </submittedName>
</protein>
<comment type="caution">
    <text evidence="1">The sequence shown here is derived from an EMBL/GenBank/DDBJ whole genome shotgun (WGS) entry which is preliminary data.</text>
</comment>
<evidence type="ECO:0000313" key="1">
    <source>
        <dbReference type="EMBL" id="MDQ9127747.1"/>
    </source>
</evidence>
<dbReference type="RefSeq" id="WP_158006212.1">
    <property type="nucleotide sequence ID" value="NZ_CAMISI010000004.1"/>
</dbReference>
<name>A0AAJ2D7Y9_SERFO</name>
<proteinExistence type="predicted"/>
<dbReference type="Proteomes" id="UP001224622">
    <property type="component" value="Unassembled WGS sequence"/>
</dbReference>
<sequence>MSDLPFIARSLWNHDHRDFTGKIPAEQAFVSACIAVVAALFSSPMTGC</sequence>
<accession>A0AAJ2D7Y9</accession>
<gene>
    <name evidence="1" type="ORF">RDT67_15085</name>
</gene>
<organism evidence="1 2">
    <name type="scientific">Serratia fonticola</name>
    <dbReference type="NCBI Taxonomy" id="47917"/>
    <lineage>
        <taxon>Bacteria</taxon>
        <taxon>Pseudomonadati</taxon>
        <taxon>Pseudomonadota</taxon>
        <taxon>Gammaproteobacteria</taxon>
        <taxon>Enterobacterales</taxon>
        <taxon>Yersiniaceae</taxon>
        <taxon>Serratia</taxon>
    </lineage>
</organism>
<dbReference type="EMBL" id="JAVIGA010000015">
    <property type="protein sequence ID" value="MDQ9127747.1"/>
    <property type="molecule type" value="Genomic_DNA"/>
</dbReference>
<evidence type="ECO:0000313" key="2">
    <source>
        <dbReference type="Proteomes" id="UP001224622"/>
    </source>
</evidence>